<evidence type="ECO:0000256" key="2">
    <source>
        <dbReference type="ARBA" id="ARBA00004496"/>
    </source>
</evidence>
<feature type="domain" description="tRNA methyltransferase TRMD/TRM10-type" evidence="17">
    <location>
        <begin position="1"/>
        <end position="223"/>
    </location>
</feature>
<feature type="binding site" evidence="15">
    <location>
        <begin position="132"/>
        <end position="137"/>
    </location>
    <ligand>
        <name>S-adenosyl-L-methionine</name>
        <dbReference type="ChEBI" id="CHEBI:59789"/>
    </ligand>
</feature>
<dbReference type="InterPro" id="IPR029028">
    <property type="entry name" value="Alpha/beta_knot_MTases"/>
</dbReference>
<accession>A0ABY7QRW1</accession>
<dbReference type="NCBIfam" id="TIGR00088">
    <property type="entry name" value="trmD"/>
    <property type="match status" value="1"/>
</dbReference>
<dbReference type="RefSeq" id="WP_047441831.1">
    <property type="nucleotide sequence ID" value="NZ_CP115859.1"/>
</dbReference>
<evidence type="ECO:0000256" key="16">
    <source>
        <dbReference type="RuleBase" id="RU003464"/>
    </source>
</evidence>
<dbReference type="SUPFAM" id="SSF75217">
    <property type="entry name" value="alpha/beta knot"/>
    <property type="match status" value="1"/>
</dbReference>
<dbReference type="GO" id="GO:0032259">
    <property type="term" value="P:methylation"/>
    <property type="evidence" value="ECO:0007669"/>
    <property type="project" value="UniProtKB-KW"/>
</dbReference>
<keyword evidence="11 15" id="KW-0819">tRNA processing</keyword>
<dbReference type="HAMAP" id="MF_00605">
    <property type="entry name" value="TrmD"/>
    <property type="match status" value="1"/>
</dbReference>
<evidence type="ECO:0000256" key="1">
    <source>
        <dbReference type="ARBA" id="ARBA00002634"/>
    </source>
</evidence>
<evidence type="ECO:0000313" key="19">
    <source>
        <dbReference type="Proteomes" id="UP001210978"/>
    </source>
</evidence>
<dbReference type="Gene3D" id="1.10.1270.20">
    <property type="entry name" value="tRNA(m1g37)methyltransferase, domain 2"/>
    <property type="match status" value="1"/>
</dbReference>
<organism evidence="18 19">
    <name type="scientific">Chryseobacterium camelliae</name>
    <dbReference type="NCBI Taxonomy" id="1265445"/>
    <lineage>
        <taxon>Bacteria</taxon>
        <taxon>Pseudomonadati</taxon>
        <taxon>Bacteroidota</taxon>
        <taxon>Flavobacteriia</taxon>
        <taxon>Flavobacteriales</taxon>
        <taxon>Weeksellaceae</taxon>
        <taxon>Chryseobacterium group</taxon>
        <taxon>Chryseobacterium</taxon>
    </lineage>
</organism>
<keyword evidence="9 15" id="KW-0808">Transferase</keyword>
<evidence type="ECO:0000256" key="7">
    <source>
        <dbReference type="ARBA" id="ARBA00022490"/>
    </source>
</evidence>
<keyword evidence="7 15" id="KW-0963">Cytoplasm</keyword>
<evidence type="ECO:0000256" key="3">
    <source>
        <dbReference type="ARBA" id="ARBA00007630"/>
    </source>
</evidence>
<name>A0ABY7QRW1_9FLAO</name>
<proteinExistence type="inferred from homology"/>
<evidence type="ECO:0000256" key="12">
    <source>
        <dbReference type="ARBA" id="ARBA00029736"/>
    </source>
</evidence>
<evidence type="ECO:0000256" key="15">
    <source>
        <dbReference type="HAMAP-Rule" id="MF_00605"/>
    </source>
</evidence>
<sequence length="223" mass="25238">MRIDIISVLPELMESPFQTSILKRAMDKGLAEVHFHHLRDWAINKHRQIDDEPYGGGAGMVMMVEPLDKCISELKSQREYDEVIYLTPDGVTLNQKIANTLSIKNNLIFLCGHYKGIDQRVRDLHITKEISIGDYVLTGGELAACVLADSVIRLLPGVLNDEQSALTDSFQDDLLSPPIYTRPEVYKGLEVPKVLLSGNFGKIEEWRHDEAVRITKEKRPDLL</sequence>
<dbReference type="CDD" id="cd18080">
    <property type="entry name" value="TrmD-like"/>
    <property type="match status" value="1"/>
</dbReference>
<dbReference type="PIRSF" id="PIRSF000386">
    <property type="entry name" value="tRNA_mtase"/>
    <property type="match status" value="1"/>
</dbReference>
<evidence type="ECO:0000256" key="4">
    <source>
        <dbReference type="ARBA" id="ARBA00011738"/>
    </source>
</evidence>
<dbReference type="InterPro" id="IPR023148">
    <property type="entry name" value="tRNA_m1G_MeTrfase_C_sf"/>
</dbReference>
<dbReference type="Pfam" id="PF01746">
    <property type="entry name" value="tRNA_m1G_MT"/>
    <property type="match status" value="1"/>
</dbReference>
<evidence type="ECO:0000256" key="8">
    <source>
        <dbReference type="ARBA" id="ARBA00022603"/>
    </source>
</evidence>
<comment type="catalytic activity">
    <reaction evidence="14 15 16">
        <text>guanosine(37) in tRNA + S-adenosyl-L-methionine = N(1)-methylguanosine(37) in tRNA + S-adenosyl-L-homocysteine + H(+)</text>
        <dbReference type="Rhea" id="RHEA:36899"/>
        <dbReference type="Rhea" id="RHEA-COMP:10145"/>
        <dbReference type="Rhea" id="RHEA-COMP:10147"/>
        <dbReference type="ChEBI" id="CHEBI:15378"/>
        <dbReference type="ChEBI" id="CHEBI:57856"/>
        <dbReference type="ChEBI" id="CHEBI:59789"/>
        <dbReference type="ChEBI" id="CHEBI:73542"/>
        <dbReference type="ChEBI" id="CHEBI:74269"/>
        <dbReference type="EC" id="2.1.1.228"/>
    </reaction>
</comment>
<dbReference type="Gene3D" id="3.40.1280.10">
    <property type="match status" value="1"/>
</dbReference>
<dbReference type="EMBL" id="CP115859">
    <property type="protein sequence ID" value="WBV61746.1"/>
    <property type="molecule type" value="Genomic_DNA"/>
</dbReference>
<evidence type="ECO:0000256" key="9">
    <source>
        <dbReference type="ARBA" id="ARBA00022679"/>
    </source>
</evidence>
<evidence type="ECO:0000256" key="6">
    <source>
        <dbReference type="ARBA" id="ARBA00014679"/>
    </source>
</evidence>
<keyword evidence="19" id="KW-1185">Reference proteome</keyword>
<evidence type="ECO:0000256" key="14">
    <source>
        <dbReference type="ARBA" id="ARBA00047783"/>
    </source>
</evidence>
<evidence type="ECO:0000259" key="17">
    <source>
        <dbReference type="Pfam" id="PF01746"/>
    </source>
</evidence>
<comment type="function">
    <text evidence="1 15 16">Specifically methylates guanosine-37 in various tRNAs.</text>
</comment>
<comment type="similarity">
    <text evidence="3 15 16">Belongs to the RNA methyltransferase TrmD family.</text>
</comment>
<comment type="subcellular location">
    <subcellularLocation>
        <location evidence="2 15 16">Cytoplasm</location>
    </subcellularLocation>
</comment>
<dbReference type="InterPro" id="IPR029026">
    <property type="entry name" value="tRNA_m1G_MTases_N"/>
</dbReference>
<evidence type="ECO:0000256" key="10">
    <source>
        <dbReference type="ARBA" id="ARBA00022691"/>
    </source>
</evidence>
<evidence type="ECO:0000256" key="5">
    <source>
        <dbReference type="ARBA" id="ARBA00012807"/>
    </source>
</evidence>
<keyword evidence="10 15" id="KW-0949">S-adenosyl-L-methionine</keyword>
<reference evidence="18 19" key="1">
    <citation type="submission" date="2023-01" db="EMBL/GenBank/DDBJ databases">
        <title>Complete genome of Chryseobacterium camelliae VAN22-5A.</title>
        <authorList>
            <person name="Zong G."/>
            <person name="Cao G."/>
        </authorList>
    </citation>
    <scope>NUCLEOTIDE SEQUENCE [LARGE SCALE GENOMIC DNA]</scope>
    <source>
        <strain evidence="18 19">VAN22-5A</strain>
    </source>
</reference>
<dbReference type="InterPro" id="IPR016009">
    <property type="entry name" value="tRNA_MeTrfase_TRMD/TRM10"/>
</dbReference>
<dbReference type="NCBIfam" id="NF000648">
    <property type="entry name" value="PRK00026.1"/>
    <property type="match status" value="1"/>
</dbReference>
<evidence type="ECO:0000256" key="13">
    <source>
        <dbReference type="ARBA" id="ARBA00033392"/>
    </source>
</evidence>
<dbReference type="EC" id="2.1.1.228" evidence="5 15"/>
<dbReference type="GO" id="GO:0052906">
    <property type="term" value="F:tRNA (guanine(37)-N1)-methyltransferase activity"/>
    <property type="evidence" value="ECO:0007669"/>
    <property type="project" value="UniProtKB-EC"/>
</dbReference>
<dbReference type="PANTHER" id="PTHR46417:SF1">
    <property type="entry name" value="TRNA (GUANINE-N(1)-)-METHYLTRANSFERASE"/>
    <property type="match status" value="1"/>
</dbReference>
<keyword evidence="8 15" id="KW-0489">Methyltransferase</keyword>
<gene>
    <name evidence="15 18" type="primary">trmD</name>
    <name evidence="18" type="ORF">PFY12_06390</name>
</gene>
<feature type="binding site" evidence="15">
    <location>
        <position position="112"/>
    </location>
    <ligand>
        <name>S-adenosyl-L-methionine</name>
        <dbReference type="ChEBI" id="CHEBI:59789"/>
    </ligand>
</feature>
<comment type="subunit">
    <text evidence="4 15 16">Homodimer.</text>
</comment>
<evidence type="ECO:0000313" key="18">
    <source>
        <dbReference type="EMBL" id="WBV61746.1"/>
    </source>
</evidence>
<dbReference type="PANTHER" id="PTHR46417">
    <property type="entry name" value="TRNA (GUANINE-N(1)-)-METHYLTRANSFERASE"/>
    <property type="match status" value="1"/>
</dbReference>
<dbReference type="Proteomes" id="UP001210978">
    <property type="component" value="Chromosome"/>
</dbReference>
<evidence type="ECO:0000256" key="11">
    <source>
        <dbReference type="ARBA" id="ARBA00022694"/>
    </source>
</evidence>
<dbReference type="InterPro" id="IPR002649">
    <property type="entry name" value="tRNA_m1G_MeTrfase_TrmD"/>
</dbReference>
<protein>
    <recommendedName>
        <fullName evidence="6 15">tRNA (guanine-N(1)-)-methyltransferase</fullName>
        <ecNumber evidence="5 15">2.1.1.228</ecNumber>
    </recommendedName>
    <alternativeName>
        <fullName evidence="12 15">M1G-methyltransferase</fullName>
    </alternativeName>
    <alternativeName>
        <fullName evidence="13 15">tRNA [GM37] methyltransferase</fullName>
    </alternativeName>
</protein>